<accession>A0A6M4PWA5</accession>
<evidence type="ECO:0000313" key="2">
    <source>
        <dbReference type="Proteomes" id="UP000502641"/>
    </source>
</evidence>
<dbReference type="AlphaFoldDB" id="A0A6M4PWA5"/>
<protein>
    <submittedName>
        <fullName evidence="1">Uncharacterized protein</fullName>
    </submittedName>
</protein>
<gene>
    <name evidence="1" type="ORF">HKX69_12760</name>
</gene>
<keyword evidence="2" id="KW-1185">Reference proteome</keyword>
<dbReference type="EMBL" id="CP053189">
    <property type="protein sequence ID" value="QJS14323.1"/>
    <property type="molecule type" value="Genomic_DNA"/>
</dbReference>
<evidence type="ECO:0000313" key="1">
    <source>
        <dbReference type="EMBL" id="QJS14323.1"/>
    </source>
</evidence>
<dbReference type="Proteomes" id="UP000502641">
    <property type="component" value="Chromosome"/>
</dbReference>
<organism evidence="1 2">
    <name type="scientific">Streptomyces argyrophylli</name>
    <dbReference type="NCBI Taxonomy" id="2726118"/>
    <lineage>
        <taxon>Bacteria</taxon>
        <taxon>Bacillati</taxon>
        <taxon>Actinomycetota</taxon>
        <taxon>Actinomycetes</taxon>
        <taxon>Kitasatosporales</taxon>
        <taxon>Streptomycetaceae</taxon>
        <taxon>Streptomyces</taxon>
    </lineage>
</organism>
<name>A0A6M4PWA5_9ACTN</name>
<dbReference type="KEGG" id="sarg:HKX69_12760"/>
<proteinExistence type="predicted"/>
<sequence>MPGEAPPTQTTLLRTTAVPTTGGVRLPCIRPGILDAWTAGTSSRTRAWPPGGPWTGGRS</sequence>
<reference evidence="1 2" key="1">
    <citation type="submission" date="2020-05" db="EMBL/GenBank/DDBJ databases">
        <authorList>
            <person name="Li K."/>
        </authorList>
    </citation>
    <scope>NUCLEOTIDE SEQUENCE [LARGE SCALE GENOMIC DNA]</scope>
    <source>
        <strain evidence="2">jing01</strain>
    </source>
</reference>